<evidence type="ECO:0000313" key="2">
    <source>
        <dbReference type="EMBL" id="KAJ8794977.1"/>
    </source>
</evidence>
<gene>
    <name evidence="2" type="ORF">J1605_018564</name>
</gene>
<protein>
    <submittedName>
        <fullName evidence="2">Uncharacterized protein</fullName>
    </submittedName>
</protein>
<feature type="region of interest" description="Disordered" evidence="1">
    <location>
        <begin position="1"/>
        <end position="75"/>
    </location>
</feature>
<dbReference type="EMBL" id="JAIQCJ010000625">
    <property type="protein sequence ID" value="KAJ8794977.1"/>
    <property type="molecule type" value="Genomic_DNA"/>
</dbReference>
<organism evidence="2 3">
    <name type="scientific">Eschrichtius robustus</name>
    <name type="common">California gray whale</name>
    <name type="synonym">Eschrichtius gibbosus</name>
    <dbReference type="NCBI Taxonomy" id="9764"/>
    <lineage>
        <taxon>Eukaryota</taxon>
        <taxon>Metazoa</taxon>
        <taxon>Chordata</taxon>
        <taxon>Craniata</taxon>
        <taxon>Vertebrata</taxon>
        <taxon>Euteleostomi</taxon>
        <taxon>Mammalia</taxon>
        <taxon>Eutheria</taxon>
        <taxon>Laurasiatheria</taxon>
        <taxon>Artiodactyla</taxon>
        <taxon>Whippomorpha</taxon>
        <taxon>Cetacea</taxon>
        <taxon>Mysticeti</taxon>
        <taxon>Eschrichtiidae</taxon>
        <taxon>Eschrichtius</taxon>
    </lineage>
</organism>
<dbReference type="AlphaFoldDB" id="A0AB34HV96"/>
<dbReference type="Proteomes" id="UP001159641">
    <property type="component" value="Unassembled WGS sequence"/>
</dbReference>
<keyword evidence="3" id="KW-1185">Reference proteome</keyword>
<sequence>MGAEEVGRLEAVTLSGTGARRLGAREPPPRPGSWGRSGRRRRRRRSRGAAALGPLLTQAAEDRRRPQACRPKPPTASMIAAQLLAYYFTELKDDQVKKLLRLLLNLKTWATGTASWNKETRGGHRKLCS</sequence>
<name>A0AB34HV96_ESCRO</name>
<accession>A0AB34HV96</accession>
<evidence type="ECO:0000313" key="3">
    <source>
        <dbReference type="Proteomes" id="UP001159641"/>
    </source>
</evidence>
<evidence type="ECO:0000256" key="1">
    <source>
        <dbReference type="SAM" id="MobiDB-lite"/>
    </source>
</evidence>
<reference evidence="2 3" key="1">
    <citation type="submission" date="2022-11" db="EMBL/GenBank/DDBJ databases">
        <title>Whole genome sequence of Eschrichtius robustus ER-17-0199.</title>
        <authorList>
            <person name="Bruniche-Olsen A."/>
            <person name="Black A.N."/>
            <person name="Fields C.J."/>
            <person name="Walden K."/>
            <person name="Dewoody J.A."/>
        </authorList>
    </citation>
    <scope>NUCLEOTIDE SEQUENCE [LARGE SCALE GENOMIC DNA]</scope>
    <source>
        <strain evidence="2">ER-17-0199</strain>
        <tissue evidence="2">Blubber</tissue>
    </source>
</reference>
<feature type="compositionally biased region" description="Basic residues" evidence="1">
    <location>
        <begin position="37"/>
        <end position="47"/>
    </location>
</feature>
<proteinExistence type="predicted"/>
<comment type="caution">
    <text evidence="2">The sequence shown here is derived from an EMBL/GenBank/DDBJ whole genome shotgun (WGS) entry which is preliminary data.</text>
</comment>